<dbReference type="EMBL" id="JBIYDN010000004">
    <property type="protein sequence ID" value="MFK4441668.1"/>
    <property type="molecule type" value="Genomic_DNA"/>
</dbReference>
<proteinExistence type="predicted"/>
<protein>
    <submittedName>
        <fullName evidence="1">Membrane protein</fullName>
    </submittedName>
</protein>
<comment type="caution">
    <text evidence="1">The sequence shown here is derived from an EMBL/GenBank/DDBJ whole genome shotgun (WGS) entry which is preliminary data.</text>
</comment>
<evidence type="ECO:0000313" key="1">
    <source>
        <dbReference type="EMBL" id="MFK4441668.1"/>
    </source>
</evidence>
<evidence type="ECO:0000313" key="2">
    <source>
        <dbReference type="Proteomes" id="UP001620514"/>
    </source>
</evidence>
<sequence>MIGGAVAGRIGAVIGAPCGAGVRGARPHAMGRDLPAALIEDGMSVGGAVLIVIMFT</sequence>
<reference evidence="1 2" key="1">
    <citation type="submission" date="2024-11" db="EMBL/GenBank/DDBJ databases">
        <title>Using genomics to understand microbial adaptation to soil warming.</title>
        <authorList>
            <person name="Deangelis K.M. PhD."/>
        </authorList>
    </citation>
    <scope>NUCLEOTIDE SEQUENCE [LARGE SCALE GENOMIC DNA]</scope>
    <source>
        <strain evidence="1 2">GAS97</strain>
    </source>
</reference>
<organism evidence="1 2">
    <name type="scientific">Caballeronia udeis</name>
    <dbReference type="NCBI Taxonomy" id="1232866"/>
    <lineage>
        <taxon>Bacteria</taxon>
        <taxon>Pseudomonadati</taxon>
        <taxon>Pseudomonadota</taxon>
        <taxon>Betaproteobacteria</taxon>
        <taxon>Burkholderiales</taxon>
        <taxon>Burkholderiaceae</taxon>
        <taxon>Caballeronia</taxon>
    </lineage>
</organism>
<accession>A0ABW8MDB9</accession>
<gene>
    <name evidence="1" type="ORF">ABH943_001683</name>
</gene>
<name>A0ABW8MDB9_9BURK</name>
<dbReference type="Proteomes" id="UP001620514">
    <property type="component" value="Unassembled WGS sequence"/>
</dbReference>
<dbReference type="RefSeq" id="WP_404605613.1">
    <property type="nucleotide sequence ID" value="NZ_JBIYDN010000004.1"/>
</dbReference>
<keyword evidence="2" id="KW-1185">Reference proteome</keyword>